<organism evidence="1 2">
    <name type="scientific">Capnocytophaga gingivalis</name>
    <dbReference type="NCBI Taxonomy" id="1017"/>
    <lineage>
        <taxon>Bacteria</taxon>
        <taxon>Pseudomonadati</taxon>
        <taxon>Bacteroidota</taxon>
        <taxon>Flavobacteriia</taxon>
        <taxon>Flavobacteriales</taxon>
        <taxon>Flavobacteriaceae</taxon>
        <taxon>Capnocytophaga</taxon>
    </lineage>
</organism>
<evidence type="ECO:0000313" key="2">
    <source>
        <dbReference type="Proteomes" id="UP000217250"/>
    </source>
</evidence>
<dbReference type="InterPro" id="IPR021239">
    <property type="entry name" value="DUF2625"/>
</dbReference>
<dbReference type="Proteomes" id="UP000217250">
    <property type="component" value="Chromosome"/>
</dbReference>
<sequence>MRTLEELINKEEPGWDLVQEWMQEATNPYEVLPRDAKRAETELLNAQVTTRSPMGAIIYETGGILIDGGWIRLLGSGCERLDRGMFQWNKGKTFENYGEPPAFLLVADDILGGLFAINGGAFGQNDLGQMYYLAPDTLSWEPMNCGYSEFVSWTLGGDIHMFYEPFYWDGWQEEVFKLNGNQVFSFFPFLWTKEGQQIEAVSRKVVPMEESYHLTMDMQRQLLEKE</sequence>
<dbReference type="GeneID" id="84807768"/>
<evidence type="ECO:0008006" key="3">
    <source>
        <dbReference type="Google" id="ProtNLM"/>
    </source>
</evidence>
<dbReference type="OrthoDB" id="1550811at2"/>
<protein>
    <recommendedName>
        <fullName evidence="3">DUF2625 domain-containing protein</fullName>
    </recommendedName>
</protein>
<dbReference type="AlphaFoldDB" id="A0A250FR45"/>
<dbReference type="EMBL" id="CP022386">
    <property type="protein sequence ID" value="ATA86437.1"/>
    <property type="molecule type" value="Genomic_DNA"/>
</dbReference>
<dbReference type="Pfam" id="PF10946">
    <property type="entry name" value="DUF2625"/>
    <property type="match status" value="1"/>
</dbReference>
<evidence type="ECO:0000313" key="1">
    <source>
        <dbReference type="EMBL" id="ATA86437.1"/>
    </source>
</evidence>
<gene>
    <name evidence="1" type="ORF">CGC50_04225</name>
</gene>
<dbReference type="NCBIfam" id="NF008498">
    <property type="entry name" value="PRK11408.1-5"/>
    <property type="match status" value="1"/>
</dbReference>
<dbReference type="KEGG" id="cgh:CGC50_04225"/>
<proteinExistence type="predicted"/>
<accession>A0A250FR45</accession>
<reference evidence="2" key="1">
    <citation type="submission" date="2017-06" db="EMBL/GenBank/DDBJ databases">
        <title>Capnocytophaga spp. assemblies.</title>
        <authorList>
            <person name="Gulvik C.A."/>
        </authorList>
    </citation>
    <scope>NUCLEOTIDE SEQUENCE [LARGE SCALE GENOMIC DNA]</scope>
    <source>
        <strain evidence="2">H1496</strain>
    </source>
</reference>
<dbReference type="RefSeq" id="WP_095909816.1">
    <property type="nucleotide sequence ID" value="NZ_CAURQZ010000003.1"/>
</dbReference>
<name>A0A250FR45_9FLAO</name>